<dbReference type="Gene3D" id="3.30.70.270">
    <property type="match status" value="1"/>
</dbReference>
<comment type="similarity">
    <text evidence="2">Belongs to the DNA polymerase type-Y family.</text>
</comment>
<evidence type="ECO:0000259" key="10">
    <source>
        <dbReference type="Pfam" id="PF20114"/>
    </source>
</evidence>
<dbReference type="AlphaFoldDB" id="A0A7W6CY12"/>
<comment type="function">
    <text evidence="6">Poorly processive, error-prone DNA polymerase involved in untargeted mutagenesis. Copies undamaged DNA at stalled replication forks, which arise in vivo from mismatched or misaligned primer ends. These misaligned primers can be extended by PolIV. Exhibits no 3'-5' exonuclease (proofreading) activity. May be involved in translesional synthesis, in conjunction with the beta clamp from PolIII.</text>
</comment>
<dbReference type="InterPro" id="IPR017961">
    <property type="entry name" value="DNA_pol_Y-fam_little_finger"/>
</dbReference>
<evidence type="ECO:0000256" key="4">
    <source>
        <dbReference type="ARBA" id="ARBA00012417"/>
    </source>
</evidence>
<dbReference type="EMBL" id="JACIDW010000012">
    <property type="protein sequence ID" value="MBB3965795.1"/>
    <property type="molecule type" value="Genomic_DNA"/>
</dbReference>
<evidence type="ECO:0000256" key="5">
    <source>
        <dbReference type="ARBA" id="ARBA00022763"/>
    </source>
</evidence>
<protein>
    <recommendedName>
        <fullName evidence="4">DNA-directed DNA polymerase</fullName>
        <ecNumber evidence="4">2.7.7.7</ecNumber>
    </recommendedName>
</protein>
<evidence type="ECO:0000256" key="1">
    <source>
        <dbReference type="ARBA" id="ARBA00001946"/>
    </source>
</evidence>
<dbReference type="Gene3D" id="3.40.1170.60">
    <property type="match status" value="1"/>
</dbReference>
<evidence type="ECO:0000256" key="2">
    <source>
        <dbReference type="ARBA" id="ARBA00010945"/>
    </source>
</evidence>
<comment type="subunit">
    <text evidence="3">Monomer.</text>
</comment>
<dbReference type="Pfam" id="PF00817">
    <property type="entry name" value="IMS"/>
    <property type="match status" value="1"/>
</dbReference>
<feature type="domain" description="DNA polymerase Y-family little finger" evidence="9">
    <location>
        <begin position="246"/>
        <end position="332"/>
    </location>
</feature>
<dbReference type="Pfam" id="PF20114">
    <property type="entry name" value="DUF6504"/>
    <property type="match status" value="1"/>
</dbReference>
<name>A0A7W6CY12_9HYPH</name>
<comment type="caution">
    <text evidence="11">The sequence shown here is derived from an EMBL/GenBank/DDBJ whole genome shotgun (WGS) entry which is preliminary data.</text>
</comment>
<dbReference type="InterPro" id="IPR001126">
    <property type="entry name" value="UmuC"/>
</dbReference>
<keyword evidence="5" id="KW-0227">DNA damage</keyword>
<dbReference type="EC" id="2.7.7.7" evidence="4"/>
<evidence type="ECO:0000259" key="9">
    <source>
        <dbReference type="Pfam" id="PF11799"/>
    </source>
</evidence>
<dbReference type="CDD" id="cd03468">
    <property type="entry name" value="PolY_like"/>
    <property type="match status" value="1"/>
</dbReference>
<evidence type="ECO:0000313" key="11">
    <source>
        <dbReference type="EMBL" id="MBB3965795.1"/>
    </source>
</evidence>
<dbReference type="GO" id="GO:0006281">
    <property type="term" value="P:DNA repair"/>
    <property type="evidence" value="ECO:0007669"/>
    <property type="project" value="InterPro"/>
</dbReference>
<keyword evidence="12" id="KW-1185">Reference proteome</keyword>
<proteinExistence type="inferred from homology"/>
<gene>
    <name evidence="11" type="ORF">GGQ67_003474</name>
</gene>
<dbReference type="InterPro" id="IPR043502">
    <property type="entry name" value="DNA/RNA_pol_sf"/>
</dbReference>
<evidence type="ECO:0000256" key="6">
    <source>
        <dbReference type="ARBA" id="ARBA00025589"/>
    </source>
</evidence>
<evidence type="ECO:0000313" key="12">
    <source>
        <dbReference type="Proteomes" id="UP000582090"/>
    </source>
</evidence>
<dbReference type="InterPro" id="IPR050356">
    <property type="entry name" value="SulA_CellDiv_inhibitor"/>
</dbReference>
<evidence type="ECO:0000256" key="7">
    <source>
        <dbReference type="ARBA" id="ARBA00049244"/>
    </source>
</evidence>
<reference evidence="11 12" key="1">
    <citation type="submission" date="2020-08" db="EMBL/GenBank/DDBJ databases">
        <title>Genomic Encyclopedia of Type Strains, Phase IV (KMG-IV): sequencing the most valuable type-strain genomes for metagenomic binning, comparative biology and taxonomic classification.</title>
        <authorList>
            <person name="Goeker M."/>
        </authorList>
    </citation>
    <scope>NUCLEOTIDE SEQUENCE [LARGE SCALE GENOMIC DNA]</scope>
    <source>
        <strain evidence="11 12">DSM 26575</strain>
    </source>
</reference>
<organism evidence="11 12">
    <name type="scientific">Rhizobium metallidurans</name>
    <dbReference type="NCBI Taxonomy" id="1265931"/>
    <lineage>
        <taxon>Bacteria</taxon>
        <taxon>Pseudomonadati</taxon>
        <taxon>Pseudomonadota</taxon>
        <taxon>Alphaproteobacteria</taxon>
        <taxon>Hyphomicrobiales</taxon>
        <taxon>Rhizobiaceae</taxon>
        <taxon>Rhizobium/Agrobacterium group</taxon>
        <taxon>Rhizobium</taxon>
    </lineage>
</organism>
<dbReference type="Proteomes" id="UP000582090">
    <property type="component" value="Unassembled WGS sequence"/>
</dbReference>
<comment type="catalytic activity">
    <reaction evidence="7">
        <text>DNA(n) + a 2'-deoxyribonucleoside 5'-triphosphate = DNA(n+1) + diphosphate</text>
        <dbReference type="Rhea" id="RHEA:22508"/>
        <dbReference type="Rhea" id="RHEA-COMP:17339"/>
        <dbReference type="Rhea" id="RHEA-COMP:17340"/>
        <dbReference type="ChEBI" id="CHEBI:33019"/>
        <dbReference type="ChEBI" id="CHEBI:61560"/>
        <dbReference type="ChEBI" id="CHEBI:173112"/>
        <dbReference type="EC" id="2.7.7.7"/>
    </reaction>
</comment>
<dbReference type="SUPFAM" id="SSF56672">
    <property type="entry name" value="DNA/RNA polymerases"/>
    <property type="match status" value="1"/>
</dbReference>
<comment type="cofactor">
    <cofactor evidence="1">
        <name>Mg(2+)</name>
        <dbReference type="ChEBI" id="CHEBI:18420"/>
    </cofactor>
</comment>
<dbReference type="RefSeq" id="WP_183901334.1">
    <property type="nucleotide sequence ID" value="NZ_JACIDW010000012.1"/>
</dbReference>
<dbReference type="PANTHER" id="PTHR35369">
    <property type="entry name" value="BLR3025 PROTEIN-RELATED"/>
    <property type="match status" value="1"/>
</dbReference>
<evidence type="ECO:0000259" key="8">
    <source>
        <dbReference type="Pfam" id="PF00817"/>
    </source>
</evidence>
<feature type="domain" description="DUF6504" evidence="10">
    <location>
        <begin position="428"/>
        <end position="502"/>
    </location>
</feature>
<sequence length="505" mass="55157">MPRVVSVYLPSWPTDRHRRMLGQQAPPADQPLVMIAREGSRRLVAAANEAAIATGLRVGMPASKAQALVTDLIIEDLCPEEDRKELDRLALWFLRNYAPVVAVDPPDGIVIDTTGADHLHGNETLMLTGMVNRLFAMGFAARAAIADSWGAAHALARYRASPALVIPEGEAAKVVLGLPIAALRLDSGTVAALRTLGFDTVAELAATPRAPLALRYGPQIGRRLDQALGRAAEPIDPIRTADTIEARRAFAEPISAGETIARYVGILVVRLCSVLEEHGVGVRRLDLILHRVDNTLQVIRAGTAKPVRDADRLTKLLCDRIDKIDPGFGIEVMTLSAVHCEPLDAIQTISSLIEEPEAEVGGLIDVIANRGHRVYRVAALESDVPERSFAAMPALADDDELGWPAEWPRPSRLLLHPEPIQCMALLPDHPPASFTWRGSRHAVKRADGPERVFGEWWKRDKELGAVRDYFVVENDAGERFWIFRQGDGEHADSGSGSWFLQGIFG</sequence>
<dbReference type="PANTHER" id="PTHR35369:SF2">
    <property type="entry name" value="BLR3025 PROTEIN"/>
    <property type="match status" value="1"/>
</dbReference>
<evidence type="ECO:0000256" key="3">
    <source>
        <dbReference type="ARBA" id="ARBA00011245"/>
    </source>
</evidence>
<feature type="domain" description="UmuC" evidence="8">
    <location>
        <begin position="32"/>
        <end position="152"/>
    </location>
</feature>
<dbReference type="Pfam" id="PF11799">
    <property type="entry name" value="IMS_C"/>
    <property type="match status" value="1"/>
</dbReference>
<dbReference type="InterPro" id="IPR045443">
    <property type="entry name" value="DUF6504"/>
</dbReference>
<accession>A0A7W6CY12</accession>
<dbReference type="InterPro" id="IPR043128">
    <property type="entry name" value="Rev_trsase/Diguanyl_cyclase"/>
</dbReference>